<feature type="transmembrane region" description="Helical" evidence="5">
    <location>
        <begin position="12"/>
        <end position="30"/>
    </location>
</feature>
<proteinExistence type="predicted"/>
<name>A0A3B1AC31_9ZZZZ</name>
<feature type="transmembrane region" description="Helical" evidence="5">
    <location>
        <begin position="67"/>
        <end position="90"/>
    </location>
</feature>
<dbReference type="AlphaFoldDB" id="A0A3B1AC31"/>
<feature type="transmembrane region" description="Helical" evidence="5">
    <location>
        <begin position="42"/>
        <end position="60"/>
    </location>
</feature>
<feature type="transmembrane region" description="Helical" evidence="5">
    <location>
        <begin position="96"/>
        <end position="116"/>
    </location>
</feature>
<protein>
    <recommendedName>
        <fullName evidence="6">O-antigen ligase-related domain-containing protein</fullName>
    </recommendedName>
</protein>
<feature type="transmembrane region" description="Helical" evidence="5">
    <location>
        <begin position="123"/>
        <end position="144"/>
    </location>
</feature>
<dbReference type="Gene3D" id="1.25.40.10">
    <property type="entry name" value="Tetratricopeptide repeat domain"/>
    <property type="match status" value="1"/>
</dbReference>
<dbReference type="PROSITE" id="PS50005">
    <property type="entry name" value="TPR"/>
    <property type="match status" value="1"/>
</dbReference>
<feature type="transmembrane region" description="Helical" evidence="5">
    <location>
        <begin position="244"/>
        <end position="262"/>
    </location>
</feature>
<dbReference type="PANTHER" id="PTHR37422:SF23">
    <property type="entry name" value="TEICHURONIC ACID BIOSYNTHESIS PROTEIN TUAE"/>
    <property type="match status" value="1"/>
</dbReference>
<dbReference type="PANTHER" id="PTHR37422">
    <property type="entry name" value="TEICHURONIC ACID BIOSYNTHESIS PROTEIN TUAE"/>
    <property type="match status" value="1"/>
</dbReference>
<accession>A0A3B1AC31</accession>
<evidence type="ECO:0000313" key="7">
    <source>
        <dbReference type="EMBL" id="VAW99110.1"/>
    </source>
</evidence>
<evidence type="ECO:0000256" key="2">
    <source>
        <dbReference type="ARBA" id="ARBA00022692"/>
    </source>
</evidence>
<dbReference type="Pfam" id="PF13181">
    <property type="entry name" value="TPR_8"/>
    <property type="match status" value="1"/>
</dbReference>
<dbReference type="SMART" id="SM00028">
    <property type="entry name" value="TPR"/>
    <property type="match status" value="2"/>
</dbReference>
<feature type="transmembrane region" description="Helical" evidence="5">
    <location>
        <begin position="164"/>
        <end position="183"/>
    </location>
</feature>
<feature type="transmembrane region" description="Helical" evidence="5">
    <location>
        <begin position="406"/>
        <end position="423"/>
    </location>
</feature>
<evidence type="ECO:0000256" key="4">
    <source>
        <dbReference type="ARBA" id="ARBA00023136"/>
    </source>
</evidence>
<keyword evidence="3 5" id="KW-1133">Transmembrane helix</keyword>
<dbReference type="InterPro" id="IPR051533">
    <property type="entry name" value="WaaL-like"/>
</dbReference>
<dbReference type="SUPFAM" id="SSF48452">
    <property type="entry name" value="TPR-like"/>
    <property type="match status" value="1"/>
</dbReference>
<feature type="transmembrane region" description="Helical" evidence="5">
    <location>
        <begin position="214"/>
        <end position="232"/>
    </location>
</feature>
<evidence type="ECO:0000256" key="5">
    <source>
        <dbReference type="SAM" id="Phobius"/>
    </source>
</evidence>
<feature type="transmembrane region" description="Helical" evidence="5">
    <location>
        <begin position="376"/>
        <end position="394"/>
    </location>
</feature>
<keyword evidence="4 5" id="KW-0472">Membrane</keyword>
<dbReference type="GO" id="GO:0016020">
    <property type="term" value="C:membrane"/>
    <property type="evidence" value="ECO:0007669"/>
    <property type="project" value="UniProtKB-SubCell"/>
</dbReference>
<dbReference type="EMBL" id="UOFS01000039">
    <property type="protein sequence ID" value="VAW99110.1"/>
    <property type="molecule type" value="Genomic_DNA"/>
</dbReference>
<organism evidence="7">
    <name type="scientific">hydrothermal vent metagenome</name>
    <dbReference type="NCBI Taxonomy" id="652676"/>
    <lineage>
        <taxon>unclassified sequences</taxon>
        <taxon>metagenomes</taxon>
        <taxon>ecological metagenomes</taxon>
    </lineage>
</organism>
<evidence type="ECO:0000256" key="1">
    <source>
        <dbReference type="ARBA" id="ARBA00004141"/>
    </source>
</evidence>
<feature type="transmembrane region" description="Helical" evidence="5">
    <location>
        <begin position="340"/>
        <end position="364"/>
    </location>
</feature>
<evidence type="ECO:0000256" key="3">
    <source>
        <dbReference type="ARBA" id="ARBA00022989"/>
    </source>
</evidence>
<reference evidence="7" key="1">
    <citation type="submission" date="2018-06" db="EMBL/GenBank/DDBJ databases">
        <authorList>
            <person name="Zhirakovskaya E."/>
        </authorList>
    </citation>
    <scope>NUCLEOTIDE SEQUENCE</scope>
</reference>
<dbReference type="Pfam" id="PF04932">
    <property type="entry name" value="Wzy_C"/>
    <property type="match status" value="1"/>
</dbReference>
<comment type="subcellular location">
    <subcellularLocation>
        <location evidence="1">Membrane</location>
        <topology evidence="1">Multi-pass membrane protein</topology>
    </subcellularLocation>
</comment>
<evidence type="ECO:0000259" key="6">
    <source>
        <dbReference type="Pfam" id="PF04932"/>
    </source>
</evidence>
<feature type="domain" description="O-antigen ligase-related" evidence="6">
    <location>
        <begin position="197"/>
        <end position="351"/>
    </location>
</feature>
<sequence>MNAILKKENFNWITILLVVLVFVNPLLYWGELRDAASLPRHILLALFSSVGFCIWVITSYKNKKPIVIHIVFIPILIFLVWSALSLTWTVDIKNGVIELIQLVSLMVIAFITSQLISKERLIIIAAASVISAAIVSFIGIQQYFNFNPFNYIQLSEPASTFTVTNLVSIYLDLIVPVAFMFFLSADKRHFRWIFALCFSLSLSFLLLSRTRGSWIGLFIAIIVLVFILYKNLDLRREIYAKIKNRKYLLIFSLAIPIIILNIPGNTYKGGYSKLSYDESAGIRLTAYVNSMSMIKDKPILGTGIGGFRIGFRPYMFDTLPLKQADEDINLLRLHSDPLQYIVELGAPIGLLVIFTYLFIMILIWQLINKEDNNRIKLIYIGIFLSLLASGAHSWVDFPLRKPSSAIQVSIWVGALIGLHMVFLKSKKIVASKFIFVSLFLVSVALILINIVFYNNYAESNVYLNKAQKSMLASDCNSAKNFIKVSYEKFGFDFLANSNLVQIFSFCGAELPEKLYVMNLVLNFNPTNTRALITRGNLYLSSGNLNMAKQDFEKLIKILPNRAGGYFGLGNIALVMKQYKVAKKYYRIAIKKNTIAQNYFLSGPVKNHKANILNVRQLKNININLKNVEQYLLQKNY</sequence>
<dbReference type="InterPro" id="IPR019734">
    <property type="entry name" value="TPR_rpt"/>
</dbReference>
<feature type="transmembrane region" description="Helical" evidence="5">
    <location>
        <begin position="190"/>
        <end position="208"/>
    </location>
</feature>
<dbReference type="InterPro" id="IPR007016">
    <property type="entry name" value="O-antigen_ligase-rel_domated"/>
</dbReference>
<gene>
    <name evidence="7" type="ORF">MNBD_GAMMA22-1433</name>
</gene>
<dbReference type="InterPro" id="IPR011990">
    <property type="entry name" value="TPR-like_helical_dom_sf"/>
</dbReference>
<feature type="transmembrane region" description="Helical" evidence="5">
    <location>
        <begin position="435"/>
        <end position="453"/>
    </location>
</feature>
<keyword evidence="2 5" id="KW-0812">Transmembrane</keyword>